<evidence type="ECO:0000313" key="2">
    <source>
        <dbReference type="Proteomes" id="UP000692954"/>
    </source>
</evidence>
<reference evidence="1" key="1">
    <citation type="submission" date="2021-01" db="EMBL/GenBank/DDBJ databases">
        <authorList>
            <consortium name="Genoscope - CEA"/>
            <person name="William W."/>
        </authorList>
    </citation>
    <scope>NUCLEOTIDE SEQUENCE</scope>
</reference>
<sequence length="325" mass="39349">MQYQLSNSFQFSCQFSLKNIQSPYFECPQSFELSKNQYEQWIGIWSGDIAYSYASQFVLGYTYNVNWYNNWLGLSILASQHMNSQESGIVFRFNYTVQRKTFDVYRNRNHKFLSNLSQVLRFQIHILATMVTGTMIYLHHSSMFVFQANKEYNRNQQLFMVYSAKKLILHILMMYRKSVKEMADVSIWPNGRLQISGENVTIQYEYINFYIDSDVCFWIHQENKKIFQFQWIILFVSCKGWFLIRWTIKIQLQFIQYILFWKKANQDFFTFYNEGKIIADNTINLRFKFQISKHTKKQLQIQKIQLSHPFKQLKIRMRCINIKME</sequence>
<keyword evidence="2" id="KW-1185">Reference proteome</keyword>
<name>A0A8S1QPV9_9CILI</name>
<accession>A0A8S1QPV9</accession>
<protein>
    <submittedName>
        <fullName evidence="1">Uncharacterized protein</fullName>
    </submittedName>
</protein>
<organism evidence="1 2">
    <name type="scientific">Paramecium sonneborni</name>
    <dbReference type="NCBI Taxonomy" id="65129"/>
    <lineage>
        <taxon>Eukaryota</taxon>
        <taxon>Sar</taxon>
        <taxon>Alveolata</taxon>
        <taxon>Ciliophora</taxon>
        <taxon>Intramacronucleata</taxon>
        <taxon>Oligohymenophorea</taxon>
        <taxon>Peniculida</taxon>
        <taxon>Parameciidae</taxon>
        <taxon>Paramecium</taxon>
    </lineage>
</organism>
<dbReference type="AlphaFoldDB" id="A0A8S1QPV9"/>
<dbReference type="Proteomes" id="UP000692954">
    <property type="component" value="Unassembled WGS sequence"/>
</dbReference>
<proteinExistence type="predicted"/>
<gene>
    <name evidence="1" type="ORF">PSON_ATCC_30995.1.T1140203</name>
</gene>
<dbReference type="EMBL" id="CAJJDN010000114">
    <property type="protein sequence ID" value="CAD8117739.1"/>
    <property type="molecule type" value="Genomic_DNA"/>
</dbReference>
<evidence type="ECO:0000313" key="1">
    <source>
        <dbReference type="EMBL" id="CAD8117739.1"/>
    </source>
</evidence>
<comment type="caution">
    <text evidence="1">The sequence shown here is derived from an EMBL/GenBank/DDBJ whole genome shotgun (WGS) entry which is preliminary data.</text>
</comment>